<dbReference type="InterPro" id="IPR050109">
    <property type="entry name" value="HTH-type_TetR-like_transc_reg"/>
</dbReference>
<name>A0A846YFU3_9NOCA</name>
<dbReference type="InterPro" id="IPR023772">
    <property type="entry name" value="DNA-bd_HTH_TetR-type_CS"/>
</dbReference>
<dbReference type="Gene3D" id="1.10.10.60">
    <property type="entry name" value="Homeodomain-like"/>
    <property type="match status" value="1"/>
</dbReference>
<evidence type="ECO:0000313" key="8">
    <source>
        <dbReference type="Proteomes" id="UP000570678"/>
    </source>
</evidence>
<dbReference type="InterPro" id="IPR036271">
    <property type="entry name" value="Tet_transcr_reg_TetR-rel_C_sf"/>
</dbReference>
<dbReference type="PROSITE" id="PS50977">
    <property type="entry name" value="HTH_TETR_2"/>
    <property type="match status" value="1"/>
</dbReference>
<feature type="compositionally biased region" description="Basic residues" evidence="5">
    <location>
        <begin position="255"/>
        <end position="264"/>
    </location>
</feature>
<evidence type="ECO:0000256" key="4">
    <source>
        <dbReference type="PROSITE-ProRule" id="PRU00335"/>
    </source>
</evidence>
<dbReference type="PANTHER" id="PTHR30055">
    <property type="entry name" value="HTH-TYPE TRANSCRIPTIONAL REGULATOR RUTR"/>
    <property type="match status" value="1"/>
</dbReference>
<dbReference type="GO" id="GO:0045892">
    <property type="term" value="P:negative regulation of DNA-templated transcription"/>
    <property type="evidence" value="ECO:0007669"/>
    <property type="project" value="InterPro"/>
</dbReference>
<gene>
    <name evidence="7" type="ORF">HGA15_16955</name>
</gene>
<dbReference type="GO" id="GO:0003700">
    <property type="term" value="F:DNA-binding transcription factor activity"/>
    <property type="evidence" value="ECO:0007669"/>
    <property type="project" value="TreeGrafter"/>
</dbReference>
<dbReference type="InterPro" id="IPR009057">
    <property type="entry name" value="Homeodomain-like_sf"/>
</dbReference>
<dbReference type="Gene3D" id="1.10.357.10">
    <property type="entry name" value="Tetracycline Repressor, domain 2"/>
    <property type="match status" value="1"/>
</dbReference>
<keyword evidence="2 4" id="KW-0238">DNA-binding</keyword>
<feature type="region of interest" description="Disordered" evidence="5">
    <location>
        <begin position="228"/>
        <end position="264"/>
    </location>
</feature>
<keyword evidence="3" id="KW-0804">Transcription</keyword>
<dbReference type="SUPFAM" id="SSF46689">
    <property type="entry name" value="Homeodomain-like"/>
    <property type="match status" value="1"/>
</dbReference>
<dbReference type="InterPro" id="IPR001647">
    <property type="entry name" value="HTH_TetR"/>
</dbReference>
<evidence type="ECO:0000259" key="6">
    <source>
        <dbReference type="PROSITE" id="PS50977"/>
    </source>
</evidence>
<dbReference type="PANTHER" id="PTHR30055:SF207">
    <property type="entry name" value="HTH-TYPE TRANSCRIPTIONAL REPRESSOR FATR"/>
    <property type="match status" value="1"/>
</dbReference>
<dbReference type="Proteomes" id="UP000570678">
    <property type="component" value="Unassembled WGS sequence"/>
</dbReference>
<evidence type="ECO:0000256" key="1">
    <source>
        <dbReference type="ARBA" id="ARBA00023015"/>
    </source>
</evidence>
<proteinExistence type="predicted"/>
<dbReference type="PROSITE" id="PS01081">
    <property type="entry name" value="HTH_TETR_1"/>
    <property type="match status" value="1"/>
</dbReference>
<dbReference type="EMBL" id="JAAXOT010000008">
    <property type="protein sequence ID" value="NKY57807.1"/>
    <property type="molecule type" value="Genomic_DNA"/>
</dbReference>
<evidence type="ECO:0000313" key="7">
    <source>
        <dbReference type="EMBL" id="NKY57807.1"/>
    </source>
</evidence>
<evidence type="ECO:0000256" key="2">
    <source>
        <dbReference type="ARBA" id="ARBA00023125"/>
    </source>
</evidence>
<sequence length="264" mass="29560">MAKQGTATKRPRRERGSLNPEDIVAGAFELAEEISIDNLSMPLLGKHLGVGVTSIYWYFRKKEELLNAMTDRALRQYAFETPFIEAEDWRETLRKHAQTMRQTFLGNPILCDLILIRSALSEKAARLGGKQTERVIASLVEAGFSLEDAVETYSRVQLHVHGLVVLQRLSDKNRELSPESTAYYENVIIDPETTPLLAQAAAKGYHSGAPDDRNFEHGLDSILDHATRLLSGENHTQKKSTTARRATRSATTKTSKPRTRTATK</sequence>
<dbReference type="RefSeq" id="WP_062978263.1">
    <property type="nucleotide sequence ID" value="NZ_JAAXOT010000008.1"/>
</dbReference>
<dbReference type="Pfam" id="PF02909">
    <property type="entry name" value="TetR_C_1"/>
    <property type="match status" value="1"/>
</dbReference>
<feature type="DNA-binding region" description="H-T-H motif" evidence="4">
    <location>
        <begin position="40"/>
        <end position="59"/>
    </location>
</feature>
<dbReference type="SUPFAM" id="SSF48498">
    <property type="entry name" value="Tetracyclin repressor-like, C-terminal domain"/>
    <property type="match status" value="1"/>
</dbReference>
<evidence type="ECO:0000256" key="5">
    <source>
        <dbReference type="SAM" id="MobiDB-lite"/>
    </source>
</evidence>
<feature type="domain" description="HTH tetR-type" evidence="6">
    <location>
        <begin position="17"/>
        <end position="77"/>
    </location>
</feature>
<dbReference type="GO" id="GO:0000976">
    <property type="term" value="F:transcription cis-regulatory region binding"/>
    <property type="evidence" value="ECO:0007669"/>
    <property type="project" value="TreeGrafter"/>
</dbReference>
<dbReference type="InterPro" id="IPR004111">
    <property type="entry name" value="Repressor_TetR_C"/>
</dbReference>
<evidence type="ECO:0000256" key="3">
    <source>
        <dbReference type="ARBA" id="ARBA00023163"/>
    </source>
</evidence>
<dbReference type="Pfam" id="PF00440">
    <property type="entry name" value="TetR_N"/>
    <property type="match status" value="1"/>
</dbReference>
<reference evidence="7 8" key="1">
    <citation type="submission" date="2020-04" db="EMBL/GenBank/DDBJ databases">
        <title>MicrobeNet Type strains.</title>
        <authorList>
            <person name="Nicholson A.C."/>
        </authorList>
    </citation>
    <scope>NUCLEOTIDE SEQUENCE [LARGE SCALE GENOMIC DNA]</scope>
    <source>
        <strain evidence="7 8">JCM 3332</strain>
    </source>
</reference>
<dbReference type="AlphaFoldDB" id="A0A846YFU3"/>
<protein>
    <submittedName>
        <fullName evidence="7">TetR family transcriptional regulator</fullName>
    </submittedName>
</protein>
<comment type="caution">
    <text evidence="7">The sequence shown here is derived from an EMBL/GenBank/DDBJ whole genome shotgun (WGS) entry which is preliminary data.</text>
</comment>
<accession>A0A846YFU3</accession>
<organism evidence="7 8">
    <name type="scientific">Nocardia flavorosea</name>
    <dbReference type="NCBI Taxonomy" id="53429"/>
    <lineage>
        <taxon>Bacteria</taxon>
        <taxon>Bacillati</taxon>
        <taxon>Actinomycetota</taxon>
        <taxon>Actinomycetes</taxon>
        <taxon>Mycobacteriales</taxon>
        <taxon>Nocardiaceae</taxon>
        <taxon>Nocardia</taxon>
    </lineage>
</organism>
<keyword evidence="8" id="KW-1185">Reference proteome</keyword>
<keyword evidence="1" id="KW-0805">Transcription regulation</keyword>
<feature type="compositionally biased region" description="Basic residues" evidence="5">
    <location>
        <begin position="237"/>
        <end position="247"/>
    </location>
</feature>